<feature type="transmembrane region" description="Helical" evidence="1">
    <location>
        <begin position="41"/>
        <end position="61"/>
    </location>
</feature>
<sequence length="65" mass="6415">MTVTDHRPTRIAGVDAGTAALALSTCVAFSLGIAALTQSTVTALVSGVAIMAGLALALIILPHKA</sequence>
<evidence type="ECO:0000256" key="1">
    <source>
        <dbReference type="SAM" id="Phobius"/>
    </source>
</evidence>
<keyword evidence="1" id="KW-0472">Membrane</keyword>
<dbReference type="Proteomes" id="UP001500603">
    <property type="component" value="Unassembled WGS sequence"/>
</dbReference>
<feature type="transmembrane region" description="Helical" evidence="1">
    <location>
        <begin position="12"/>
        <end position="35"/>
    </location>
</feature>
<dbReference type="EMBL" id="BAABJM010000002">
    <property type="protein sequence ID" value="GAA5050472.1"/>
    <property type="molecule type" value="Genomic_DNA"/>
</dbReference>
<gene>
    <name evidence="2" type="ORF">GCM10023318_20760</name>
</gene>
<dbReference type="RefSeq" id="WP_345495029.1">
    <property type="nucleotide sequence ID" value="NZ_BAABJM010000002.1"/>
</dbReference>
<keyword evidence="1" id="KW-0812">Transmembrane</keyword>
<accession>A0ABP9K6P1</accession>
<comment type="caution">
    <text evidence="2">The sequence shown here is derived from an EMBL/GenBank/DDBJ whole genome shotgun (WGS) entry which is preliminary data.</text>
</comment>
<keyword evidence="1" id="KW-1133">Transmembrane helix</keyword>
<evidence type="ECO:0000313" key="2">
    <source>
        <dbReference type="EMBL" id="GAA5050472.1"/>
    </source>
</evidence>
<organism evidence="2 3">
    <name type="scientific">Nocardia callitridis</name>
    <dbReference type="NCBI Taxonomy" id="648753"/>
    <lineage>
        <taxon>Bacteria</taxon>
        <taxon>Bacillati</taxon>
        <taxon>Actinomycetota</taxon>
        <taxon>Actinomycetes</taxon>
        <taxon>Mycobacteriales</taxon>
        <taxon>Nocardiaceae</taxon>
        <taxon>Nocardia</taxon>
    </lineage>
</organism>
<name>A0ABP9K6P1_9NOCA</name>
<reference evidence="3" key="1">
    <citation type="journal article" date="2019" name="Int. J. Syst. Evol. Microbiol.">
        <title>The Global Catalogue of Microorganisms (GCM) 10K type strain sequencing project: providing services to taxonomists for standard genome sequencing and annotation.</title>
        <authorList>
            <consortium name="The Broad Institute Genomics Platform"/>
            <consortium name="The Broad Institute Genome Sequencing Center for Infectious Disease"/>
            <person name="Wu L."/>
            <person name="Ma J."/>
        </authorList>
    </citation>
    <scope>NUCLEOTIDE SEQUENCE [LARGE SCALE GENOMIC DNA]</scope>
    <source>
        <strain evidence="3">JCM 18298</strain>
    </source>
</reference>
<proteinExistence type="predicted"/>
<evidence type="ECO:0000313" key="3">
    <source>
        <dbReference type="Proteomes" id="UP001500603"/>
    </source>
</evidence>
<protein>
    <submittedName>
        <fullName evidence="2">Uncharacterized protein</fullName>
    </submittedName>
</protein>
<keyword evidence="3" id="KW-1185">Reference proteome</keyword>